<dbReference type="InParanoid" id="A0A0D2JG95"/>
<sequence>MITREIIKPDAACYSYKFIINRPSRDHGRGIARLGRLQARLY</sequence>
<dbReference type="EMBL" id="AZAC01000008">
    <property type="protein sequence ID" value="KIX14756.1"/>
    <property type="molecule type" value="Genomic_DNA"/>
</dbReference>
<reference evidence="1 2" key="1">
    <citation type="submission" date="2013-11" db="EMBL/GenBank/DDBJ databases">
        <title>Metagenomic analysis of a methanogenic consortium involved in long chain n-alkane degradation.</title>
        <authorList>
            <person name="Davidova I.A."/>
            <person name="Callaghan A.V."/>
            <person name="Wawrik B."/>
            <person name="Pruitt S."/>
            <person name="Marks C."/>
            <person name="Duncan K.E."/>
            <person name="Suflita J.M."/>
        </authorList>
    </citation>
    <scope>NUCLEOTIDE SEQUENCE [LARGE SCALE GENOMIC DNA]</scope>
    <source>
        <strain evidence="1 2">SPR</strain>
    </source>
</reference>
<proteinExistence type="predicted"/>
<dbReference type="Proteomes" id="UP000032233">
    <property type="component" value="Unassembled WGS sequence"/>
</dbReference>
<protein>
    <submittedName>
        <fullName evidence="1">Uncharacterized protein</fullName>
    </submittedName>
</protein>
<organism evidence="1 2">
    <name type="scientific">Dethiosulfatarculus sandiegensis</name>
    <dbReference type="NCBI Taxonomy" id="1429043"/>
    <lineage>
        <taxon>Bacteria</taxon>
        <taxon>Pseudomonadati</taxon>
        <taxon>Thermodesulfobacteriota</taxon>
        <taxon>Desulfarculia</taxon>
        <taxon>Desulfarculales</taxon>
        <taxon>Desulfarculaceae</taxon>
        <taxon>Dethiosulfatarculus</taxon>
    </lineage>
</organism>
<dbReference type="AlphaFoldDB" id="A0A0D2JG95"/>
<gene>
    <name evidence="1" type="ORF">X474_06335</name>
</gene>
<evidence type="ECO:0000313" key="2">
    <source>
        <dbReference type="Proteomes" id="UP000032233"/>
    </source>
</evidence>
<accession>A0A0D2JG95</accession>
<keyword evidence="2" id="KW-1185">Reference proteome</keyword>
<name>A0A0D2JG95_9BACT</name>
<evidence type="ECO:0000313" key="1">
    <source>
        <dbReference type="EMBL" id="KIX14756.1"/>
    </source>
</evidence>
<comment type="caution">
    <text evidence="1">The sequence shown here is derived from an EMBL/GenBank/DDBJ whole genome shotgun (WGS) entry which is preliminary data.</text>
</comment>